<dbReference type="GO" id="GO:0008270">
    <property type="term" value="F:zinc ion binding"/>
    <property type="evidence" value="ECO:0007669"/>
    <property type="project" value="InterPro"/>
</dbReference>
<protein>
    <recommendedName>
        <fullName evidence="8">Zn(2)-C6 fungal-type domain-containing protein</fullName>
    </recommendedName>
</protein>
<dbReference type="Gene3D" id="4.10.240.10">
    <property type="entry name" value="Zn(2)-C6 fungal-type DNA-binding domain"/>
    <property type="match status" value="1"/>
</dbReference>
<evidence type="ECO:0000256" key="7">
    <source>
        <dbReference type="SAM" id="MobiDB-lite"/>
    </source>
</evidence>
<evidence type="ECO:0000256" key="1">
    <source>
        <dbReference type="ARBA" id="ARBA00004123"/>
    </source>
</evidence>
<sequence length="636" mass="71336">MASYLDDQSQLQIDFDIPSSHAGQNPTSYNSGQAATDSNNGDGSYVPRPKRIACAVCRRRKLKCDGRKPSCGTCSRLGHECTYDEARKKSGPKRGYVKQLEARLAQVETLLKTQEPSTTAAPNQEQTFSISMPNEPSGAGLHVMGSSLHNSINSMSPVEGQQVTELPTSFKPEGVDATSSFGWDMISLGLEEPFPAREVIEELNQIYFEKIHAFMPVIHRPRYMATMNFAPTSRPPACLQYIVWAHAAAVSEKYSNLHALFYQRARKYAELDQMKGLGETILSLAHCQTWLLIGCYEYKMMFFPRAWLSAGSASRLAVMLGLHRLDGEGLEVKQCLPPARDWTETEERRRVFWMTFCVDRYASIGTGWPTCIDERDILTNLPASEEAFTNGKMEQTARLSDVLTGEDLSTLSPFASVAFVSCLLGRNLTHLHRPEPQDNDNDLNGVFWQRHRSHDNILLHFALSMPSHLRLPAGMGDANVLFCNLAVHTSTICLHQAAIFKAEKNRMPEQIILESKRRCIVAADQISSIMKMVSSMDMSKMNPFISFCVYVAARVFVQYLKFRPDDTAARSSLQFVFVVLDALKNQNPLTESFLCQLEVDIEGTPFQDIRLPSAGQQTRRSFFAGHTYGEVIHIFP</sequence>
<dbReference type="AlphaFoldDB" id="A0A1L9PVY9"/>
<dbReference type="CDD" id="cd14653">
    <property type="entry name" value="ZIP_Gal4p-like"/>
    <property type="match status" value="1"/>
</dbReference>
<dbReference type="PANTHER" id="PTHR47338">
    <property type="entry name" value="ZN(II)2CYS6 TRANSCRIPTION FACTOR (EUROFUNG)-RELATED"/>
    <property type="match status" value="1"/>
</dbReference>
<dbReference type="SUPFAM" id="SSF57701">
    <property type="entry name" value="Zn2/Cys6 DNA-binding domain"/>
    <property type="match status" value="1"/>
</dbReference>
<keyword evidence="6" id="KW-0539">Nucleus</keyword>
<dbReference type="InterPro" id="IPR050815">
    <property type="entry name" value="TF_fung"/>
</dbReference>
<dbReference type="EMBL" id="KV878133">
    <property type="protein sequence ID" value="OJJ05688.1"/>
    <property type="molecule type" value="Genomic_DNA"/>
</dbReference>
<evidence type="ECO:0000259" key="8">
    <source>
        <dbReference type="PROSITE" id="PS50048"/>
    </source>
</evidence>
<keyword evidence="10" id="KW-1185">Reference proteome</keyword>
<feature type="domain" description="Zn(2)-C6 fungal-type" evidence="8">
    <location>
        <begin position="53"/>
        <end position="83"/>
    </location>
</feature>
<feature type="compositionally biased region" description="Polar residues" evidence="7">
    <location>
        <begin position="21"/>
        <end position="42"/>
    </location>
</feature>
<organism evidence="9 10">
    <name type="scientific">Aspergillus versicolor CBS 583.65</name>
    <dbReference type="NCBI Taxonomy" id="1036611"/>
    <lineage>
        <taxon>Eukaryota</taxon>
        <taxon>Fungi</taxon>
        <taxon>Dikarya</taxon>
        <taxon>Ascomycota</taxon>
        <taxon>Pezizomycotina</taxon>
        <taxon>Eurotiomycetes</taxon>
        <taxon>Eurotiomycetidae</taxon>
        <taxon>Eurotiales</taxon>
        <taxon>Aspergillaceae</taxon>
        <taxon>Aspergillus</taxon>
        <taxon>Aspergillus subgen. Nidulantes</taxon>
    </lineage>
</organism>
<name>A0A1L9PVY9_ASPVE</name>
<reference evidence="10" key="1">
    <citation type="journal article" date="2017" name="Genome Biol.">
        <title>Comparative genomics reveals high biological diversity and specific adaptations in the industrially and medically important fungal genus Aspergillus.</title>
        <authorList>
            <person name="de Vries R.P."/>
            <person name="Riley R."/>
            <person name="Wiebenga A."/>
            <person name="Aguilar-Osorio G."/>
            <person name="Amillis S."/>
            <person name="Uchima C.A."/>
            <person name="Anderluh G."/>
            <person name="Asadollahi M."/>
            <person name="Askin M."/>
            <person name="Barry K."/>
            <person name="Battaglia E."/>
            <person name="Bayram O."/>
            <person name="Benocci T."/>
            <person name="Braus-Stromeyer S.A."/>
            <person name="Caldana C."/>
            <person name="Canovas D."/>
            <person name="Cerqueira G.C."/>
            <person name="Chen F."/>
            <person name="Chen W."/>
            <person name="Choi C."/>
            <person name="Clum A."/>
            <person name="Dos Santos R.A."/>
            <person name="Damasio A.R."/>
            <person name="Diallinas G."/>
            <person name="Emri T."/>
            <person name="Fekete E."/>
            <person name="Flipphi M."/>
            <person name="Freyberg S."/>
            <person name="Gallo A."/>
            <person name="Gournas C."/>
            <person name="Habgood R."/>
            <person name="Hainaut M."/>
            <person name="Harispe M.L."/>
            <person name="Henrissat B."/>
            <person name="Hilden K.S."/>
            <person name="Hope R."/>
            <person name="Hossain A."/>
            <person name="Karabika E."/>
            <person name="Karaffa L."/>
            <person name="Karanyi Z."/>
            <person name="Krasevec N."/>
            <person name="Kuo A."/>
            <person name="Kusch H."/>
            <person name="LaButti K."/>
            <person name="Lagendijk E.L."/>
            <person name="Lapidus A."/>
            <person name="Levasseur A."/>
            <person name="Lindquist E."/>
            <person name="Lipzen A."/>
            <person name="Logrieco A.F."/>
            <person name="MacCabe A."/>
            <person name="Maekelae M.R."/>
            <person name="Malavazi I."/>
            <person name="Melin P."/>
            <person name="Meyer V."/>
            <person name="Mielnichuk N."/>
            <person name="Miskei M."/>
            <person name="Molnar A.P."/>
            <person name="Mule G."/>
            <person name="Ngan C.Y."/>
            <person name="Orejas M."/>
            <person name="Orosz E."/>
            <person name="Ouedraogo J.P."/>
            <person name="Overkamp K.M."/>
            <person name="Park H.-S."/>
            <person name="Perrone G."/>
            <person name="Piumi F."/>
            <person name="Punt P.J."/>
            <person name="Ram A.F."/>
            <person name="Ramon A."/>
            <person name="Rauscher S."/>
            <person name="Record E."/>
            <person name="Riano-Pachon D.M."/>
            <person name="Robert V."/>
            <person name="Roehrig J."/>
            <person name="Ruller R."/>
            <person name="Salamov A."/>
            <person name="Salih N.S."/>
            <person name="Samson R.A."/>
            <person name="Sandor E."/>
            <person name="Sanguinetti M."/>
            <person name="Schuetze T."/>
            <person name="Sepcic K."/>
            <person name="Shelest E."/>
            <person name="Sherlock G."/>
            <person name="Sophianopoulou V."/>
            <person name="Squina F.M."/>
            <person name="Sun H."/>
            <person name="Susca A."/>
            <person name="Todd R.B."/>
            <person name="Tsang A."/>
            <person name="Unkles S.E."/>
            <person name="van de Wiele N."/>
            <person name="van Rossen-Uffink D."/>
            <person name="Oliveira J.V."/>
            <person name="Vesth T.C."/>
            <person name="Visser J."/>
            <person name="Yu J.-H."/>
            <person name="Zhou M."/>
            <person name="Andersen M.R."/>
            <person name="Archer D.B."/>
            <person name="Baker S.E."/>
            <person name="Benoit I."/>
            <person name="Brakhage A.A."/>
            <person name="Braus G.H."/>
            <person name="Fischer R."/>
            <person name="Frisvad J.C."/>
            <person name="Goldman G.H."/>
            <person name="Houbraken J."/>
            <person name="Oakley B."/>
            <person name="Pocsi I."/>
            <person name="Scazzocchio C."/>
            <person name="Seiboth B."/>
            <person name="vanKuyk P.A."/>
            <person name="Wortman J."/>
            <person name="Dyer P.S."/>
            <person name="Grigoriev I.V."/>
        </authorList>
    </citation>
    <scope>NUCLEOTIDE SEQUENCE [LARGE SCALE GENOMIC DNA]</scope>
    <source>
        <strain evidence="10">CBS 583.65</strain>
    </source>
</reference>
<evidence type="ECO:0000256" key="5">
    <source>
        <dbReference type="ARBA" id="ARBA00023163"/>
    </source>
</evidence>
<keyword evidence="4" id="KW-0238">DNA-binding</keyword>
<dbReference type="GeneID" id="63722970"/>
<evidence type="ECO:0000313" key="10">
    <source>
        <dbReference type="Proteomes" id="UP000184073"/>
    </source>
</evidence>
<dbReference type="GO" id="GO:0006351">
    <property type="term" value="P:DNA-templated transcription"/>
    <property type="evidence" value="ECO:0007669"/>
    <property type="project" value="InterPro"/>
</dbReference>
<evidence type="ECO:0000313" key="9">
    <source>
        <dbReference type="EMBL" id="OJJ05688.1"/>
    </source>
</evidence>
<dbReference type="Pfam" id="PF00172">
    <property type="entry name" value="Zn_clus"/>
    <property type="match status" value="1"/>
</dbReference>
<evidence type="ECO:0000256" key="4">
    <source>
        <dbReference type="ARBA" id="ARBA00023125"/>
    </source>
</evidence>
<gene>
    <name evidence="9" type="ORF">ASPVEDRAFT_138114</name>
</gene>
<dbReference type="STRING" id="1036611.A0A1L9PVY9"/>
<dbReference type="CDD" id="cd12148">
    <property type="entry name" value="fungal_TF_MHR"/>
    <property type="match status" value="1"/>
</dbReference>
<dbReference type="RefSeq" id="XP_040671450.1">
    <property type="nucleotide sequence ID" value="XM_040807459.1"/>
</dbReference>
<proteinExistence type="predicted"/>
<dbReference type="SMART" id="SM00906">
    <property type="entry name" value="Fungal_trans"/>
    <property type="match status" value="1"/>
</dbReference>
<dbReference type="InterPro" id="IPR001138">
    <property type="entry name" value="Zn2Cys6_DnaBD"/>
</dbReference>
<dbReference type="InterPro" id="IPR007219">
    <property type="entry name" value="XnlR_reg_dom"/>
</dbReference>
<keyword evidence="5" id="KW-0804">Transcription</keyword>
<feature type="region of interest" description="Disordered" evidence="7">
    <location>
        <begin position="17"/>
        <end position="45"/>
    </location>
</feature>
<comment type="subcellular location">
    <subcellularLocation>
        <location evidence="1">Nucleus</location>
    </subcellularLocation>
</comment>
<dbReference type="SMART" id="SM00066">
    <property type="entry name" value="GAL4"/>
    <property type="match status" value="1"/>
</dbReference>
<keyword evidence="3" id="KW-0805">Transcription regulation</keyword>
<evidence type="ECO:0000256" key="3">
    <source>
        <dbReference type="ARBA" id="ARBA00023015"/>
    </source>
</evidence>
<dbReference type="VEuPathDB" id="FungiDB:ASPVEDRAFT_138114"/>
<dbReference type="OrthoDB" id="5600212at2759"/>
<dbReference type="PROSITE" id="PS00463">
    <property type="entry name" value="ZN2_CY6_FUNGAL_1"/>
    <property type="match status" value="1"/>
</dbReference>
<dbReference type="GO" id="GO:0005634">
    <property type="term" value="C:nucleus"/>
    <property type="evidence" value="ECO:0007669"/>
    <property type="project" value="UniProtKB-SubCell"/>
</dbReference>
<evidence type="ECO:0000256" key="6">
    <source>
        <dbReference type="ARBA" id="ARBA00023242"/>
    </source>
</evidence>
<dbReference type="GO" id="GO:0003677">
    <property type="term" value="F:DNA binding"/>
    <property type="evidence" value="ECO:0007669"/>
    <property type="project" value="UniProtKB-KW"/>
</dbReference>
<dbReference type="GO" id="GO:0000981">
    <property type="term" value="F:DNA-binding transcription factor activity, RNA polymerase II-specific"/>
    <property type="evidence" value="ECO:0007669"/>
    <property type="project" value="InterPro"/>
</dbReference>
<dbReference type="PROSITE" id="PS50048">
    <property type="entry name" value="ZN2_CY6_FUNGAL_2"/>
    <property type="match status" value="1"/>
</dbReference>
<dbReference type="Pfam" id="PF04082">
    <property type="entry name" value="Fungal_trans"/>
    <property type="match status" value="1"/>
</dbReference>
<keyword evidence="2" id="KW-0479">Metal-binding</keyword>
<dbReference type="PANTHER" id="PTHR47338:SF10">
    <property type="entry name" value="TRANSCRIPTION FACTOR DOMAIN-CONTAINING PROTEIN-RELATED"/>
    <property type="match status" value="1"/>
</dbReference>
<evidence type="ECO:0000256" key="2">
    <source>
        <dbReference type="ARBA" id="ARBA00022723"/>
    </source>
</evidence>
<dbReference type="CDD" id="cd00067">
    <property type="entry name" value="GAL4"/>
    <property type="match status" value="1"/>
</dbReference>
<accession>A0A1L9PVY9</accession>
<dbReference type="InterPro" id="IPR036864">
    <property type="entry name" value="Zn2-C6_fun-type_DNA-bd_sf"/>
</dbReference>
<dbReference type="Proteomes" id="UP000184073">
    <property type="component" value="Unassembled WGS sequence"/>
</dbReference>